<keyword evidence="3" id="KW-1185">Reference proteome</keyword>
<evidence type="ECO:0000313" key="3">
    <source>
        <dbReference type="Proteomes" id="UP000185469"/>
    </source>
</evidence>
<dbReference type="InterPro" id="IPR022062">
    <property type="entry name" value="DUF3618"/>
</dbReference>
<proteinExistence type="predicted"/>
<gene>
    <name evidence="2" type="ORF">CSPHI_03060</name>
</gene>
<organism evidence="2 3">
    <name type="scientific">Corynebacterium sphenisci DSM 44792</name>
    <dbReference type="NCBI Taxonomy" id="1437874"/>
    <lineage>
        <taxon>Bacteria</taxon>
        <taxon>Bacillati</taxon>
        <taxon>Actinomycetota</taxon>
        <taxon>Actinomycetes</taxon>
        <taxon>Mycobacteriales</taxon>
        <taxon>Corynebacteriaceae</taxon>
        <taxon>Corynebacterium</taxon>
    </lineage>
</organism>
<feature type="transmembrane region" description="Helical" evidence="1">
    <location>
        <begin position="54"/>
        <end position="73"/>
    </location>
</feature>
<dbReference type="EMBL" id="CP009248">
    <property type="protein sequence ID" value="APT90219.1"/>
    <property type="molecule type" value="Genomic_DNA"/>
</dbReference>
<dbReference type="Pfam" id="PF12277">
    <property type="entry name" value="DUF3618"/>
    <property type="match status" value="1"/>
</dbReference>
<name>A0A1L7CWH1_9CORY</name>
<protein>
    <submittedName>
        <fullName evidence="2">Membrane protein</fullName>
    </submittedName>
</protein>
<evidence type="ECO:0000313" key="2">
    <source>
        <dbReference type="EMBL" id="APT90219.1"/>
    </source>
</evidence>
<keyword evidence="1" id="KW-0472">Membrane</keyword>
<dbReference type="OrthoDB" id="5196933at2"/>
<keyword evidence="1" id="KW-0812">Transmembrane</keyword>
<dbReference type="KEGG" id="csph:CSPHI_03060"/>
<dbReference type="AlphaFoldDB" id="A0A1L7CWH1"/>
<accession>A0A1L7CWH1</accession>
<dbReference type="Proteomes" id="UP000185469">
    <property type="component" value="Chromosome"/>
</dbReference>
<sequence length="93" mass="10246">MARNIDAIQRDIERNRTQLARTLDELAERANPKSLADDAKSQAADRLKDPQVQAILGVCAAAVVGLIVAKVVSNRKRGAEIERIRELIENVSK</sequence>
<keyword evidence="1" id="KW-1133">Transmembrane helix</keyword>
<dbReference type="STRING" id="1437874.CSPHI_03060"/>
<evidence type="ECO:0000256" key="1">
    <source>
        <dbReference type="SAM" id="Phobius"/>
    </source>
</evidence>
<reference evidence="2 3" key="1">
    <citation type="submission" date="2014-08" db="EMBL/GenBank/DDBJ databases">
        <title>Complete genome sequence of Corynebacterium sphenisci CECT 5990(T) (=DSM 44792(T)), isolated from healthy wild penguins.</title>
        <authorList>
            <person name="Ruckert C."/>
            <person name="Albersmeier A."/>
            <person name="Winkler A."/>
            <person name="Kalinowski J."/>
        </authorList>
    </citation>
    <scope>NUCLEOTIDE SEQUENCE [LARGE SCALE GENOMIC DNA]</scope>
    <source>
        <strain evidence="2 3">DSM 44792</strain>
    </source>
</reference>
<dbReference type="RefSeq" id="WP_075691442.1">
    <property type="nucleotide sequence ID" value="NZ_CP009248.1"/>
</dbReference>